<feature type="compositionally biased region" description="Low complexity" evidence="1">
    <location>
        <begin position="960"/>
        <end position="979"/>
    </location>
</feature>
<feature type="compositionally biased region" description="Low complexity" evidence="1">
    <location>
        <begin position="145"/>
        <end position="155"/>
    </location>
</feature>
<dbReference type="RefSeq" id="XP_025380250.1">
    <property type="nucleotide sequence ID" value="XM_025524604.1"/>
</dbReference>
<feature type="compositionally biased region" description="Polar residues" evidence="1">
    <location>
        <begin position="841"/>
        <end position="859"/>
    </location>
</feature>
<proteinExistence type="predicted"/>
<feature type="compositionally biased region" description="Low complexity" evidence="1">
    <location>
        <begin position="316"/>
        <end position="325"/>
    </location>
</feature>
<feature type="compositionally biased region" description="Polar residues" evidence="1">
    <location>
        <begin position="595"/>
        <end position="616"/>
    </location>
</feature>
<feature type="compositionally biased region" description="Low complexity" evidence="1">
    <location>
        <begin position="1107"/>
        <end position="1122"/>
    </location>
</feature>
<feature type="compositionally biased region" description="Polar residues" evidence="1">
    <location>
        <begin position="1470"/>
        <end position="1496"/>
    </location>
</feature>
<accession>A0A316YVB4</accession>
<organism evidence="2 3">
    <name type="scientific">Acaromyces ingoldii</name>
    <dbReference type="NCBI Taxonomy" id="215250"/>
    <lineage>
        <taxon>Eukaryota</taxon>
        <taxon>Fungi</taxon>
        <taxon>Dikarya</taxon>
        <taxon>Basidiomycota</taxon>
        <taxon>Ustilaginomycotina</taxon>
        <taxon>Exobasidiomycetes</taxon>
        <taxon>Exobasidiales</taxon>
        <taxon>Cryptobasidiaceae</taxon>
        <taxon>Acaromyces</taxon>
    </lineage>
</organism>
<feature type="compositionally biased region" description="Polar residues" evidence="1">
    <location>
        <begin position="660"/>
        <end position="673"/>
    </location>
</feature>
<feature type="compositionally biased region" description="Basic residues" evidence="1">
    <location>
        <begin position="686"/>
        <end position="698"/>
    </location>
</feature>
<feature type="compositionally biased region" description="Polar residues" evidence="1">
    <location>
        <begin position="1325"/>
        <end position="1338"/>
    </location>
</feature>
<feature type="compositionally biased region" description="Polar residues" evidence="1">
    <location>
        <begin position="711"/>
        <end position="727"/>
    </location>
</feature>
<feature type="compositionally biased region" description="Low complexity" evidence="1">
    <location>
        <begin position="1145"/>
        <end position="1159"/>
    </location>
</feature>
<feature type="compositionally biased region" description="Low complexity" evidence="1">
    <location>
        <begin position="1065"/>
        <end position="1075"/>
    </location>
</feature>
<evidence type="ECO:0000313" key="3">
    <source>
        <dbReference type="Proteomes" id="UP000245768"/>
    </source>
</evidence>
<feature type="compositionally biased region" description="Basic residues" evidence="1">
    <location>
        <begin position="1730"/>
        <end position="1747"/>
    </location>
</feature>
<feature type="region of interest" description="Disordered" evidence="1">
    <location>
        <begin position="1299"/>
        <end position="1342"/>
    </location>
</feature>
<keyword evidence="3" id="KW-1185">Reference proteome</keyword>
<dbReference type="Proteomes" id="UP000245768">
    <property type="component" value="Unassembled WGS sequence"/>
</dbReference>
<feature type="compositionally biased region" description="Basic and acidic residues" evidence="1">
    <location>
        <begin position="161"/>
        <end position="170"/>
    </location>
</feature>
<dbReference type="EMBL" id="KZ819634">
    <property type="protein sequence ID" value="PWN93052.1"/>
    <property type="molecule type" value="Genomic_DNA"/>
</dbReference>
<feature type="region of interest" description="Disordered" evidence="1">
    <location>
        <begin position="533"/>
        <end position="573"/>
    </location>
</feature>
<feature type="region of interest" description="Disordered" evidence="1">
    <location>
        <begin position="591"/>
        <end position="1247"/>
    </location>
</feature>
<evidence type="ECO:0000256" key="1">
    <source>
        <dbReference type="SAM" id="MobiDB-lite"/>
    </source>
</evidence>
<name>A0A316YVB4_9BASI</name>
<feature type="compositionally biased region" description="Polar residues" evidence="1">
    <location>
        <begin position="493"/>
        <end position="517"/>
    </location>
</feature>
<gene>
    <name evidence="2" type="ORF">FA10DRAFT_298488</name>
</gene>
<feature type="compositionally biased region" description="Basic residues" evidence="1">
    <location>
        <begin position="1444"/>
        <end position="1459"/>
    </location>
</feature>
<feature type="compositionally biased region" description="Low complexity" evidence="1">
    <location>
        <begin position="1720"/>
        <end position="1729"/>
    </location>
</feature>
<feature type="compositionally biased region" description="Basic and acidic residues" evidence="1">
    <location>
        <begin position="108"/>
        <end position="118"/>
    </location>
</feature>
<protein>
    <submittedName>
        <fullName evidence="2">Uncharacterized protein</fullName>
    </submittedName>
</protein>
<feature type="compositionally biased region" description="Polar residues" evidence="1">
    <location>
        <begin position="1"/>
        <end position="12"/>
    </location>
</feature>
<feature type="compositionally biased region" description="Low complexity" evidence="1">
    <location>
        <begin position="1404"/>
        <end position="1414"/>
    </location>
</feature>
<feature type="compositionally biased region" description="Polar residues" evidence="1">
    <location>
        <begin position="66"/>
        <end position="92"/>
    </location>
</feature>
<feature type="region of interest" description="Disordered" evidence="1">
    <location>
        <begin position="1383"/>
        <end position="1595"/>
    </location>
</feature>
<feature type="compositionally biased region" description="Basic and acidic residues" evidence="1">
    <location>
        <begin position="1524"/>
        <end position="1537"/>
    </location>
</feature>
<feature type="region of interest" description="Disordered" evidence="1">
    <location>
        <begin position="311"/>
        <end position="517"/>
    </location>
</feature>
<feature type="compositionally biased region" description="Low complexity" evidence="1">
    <location>
        <begin position="539"/>
        <end position="555"/>
    </location>
</feature>
<dbReference type="InParanoid" id="A0A316YVB4"/>
<feature type="compositionally biased region" description="Low complexity" evidence="1">
    <location>
        <begin position="645"/>
        <end position="659"/>
    </location>
</feature>
<feature type="compositionally biased region" description="Polar residues" evidence="1">
    <location>
        <begin position="444"/>
        <end position="453"/>
    </location>
</feature>
<dbReference type="GeneID" id="37046520"/>
<feature type="compositionally biased region" description="Basic residues" evidence="1">
    <location>
        <begin position="1681"/>
        <end position="1697"/>
    </location>
</feature>
<feature type="compositionally biased region" description="Polar residues" evidence="1">
    <location>
        <begin position="881"/>
        <end position="893"/>
    </location>
</feature>
<sequence length="1782" mass="190182">MGNGQSSQTTYHPSAVGYSPGALEPEGGRFATTSTPLQKQHGHAPSQGRTSLAGPMRSRARDGPKSPSSKRIASAGQAWQQQLETEPHQQPSPRDEFVQPRTEFSFENLDRIGTDRRSSQPAYVHDASPMYLHHQDRDQRQAETASPSSSSAISSLRREHRISAEPRHASIAEVPEAESGDSALIRGKTSHDTLRAVAEAPEANGHADGILSLDVSDHGHSPEVLPEPLALALKTGLGKHYLEQGMTPADAAAAVSAAYADTGSRSPQPESTEEMDDNCSVAVTHVSRTTNDSRATYRELLPAYWRMEESRRASRGSHGSSQGHSLGLGLGLGQSQGQPSREQSPTPRESRRHSWASSTAAVAAEPISSSTEEVAAAPVARTSPEDKGKGKWTSYWEDRRGLDNSEESVEDRNEVYATPRGNISNDESRFFWDDSDEPDVSGPEATQASSSSKHGPEPASPRTVRRKPVPSLRHSFDEQRAVSTPTAPRLRVSQASTLMPSDGFNSKRSSHMSGGSNTTEALINHVERLRAGPTYQIDPSASSLLSSQSQTPSASAEIADAGPSSSEPSVVLAGKRPRAMSLLALIKGRVRKNSDATSTLSPSPSKTDFSAATSPATPARDILAHSNRGVSPSRGLYGQVRRPSDSVLPVRSSPSPRLLQTSRGVEGVSSNSPIGRPASNSSLRSRSLRSARSSRSRRSASTTSLRAQAAQHATTRKSPSQAISDAQKSPKGSAIPVAAASNWWKPSGGWARRGSSAVGDESGWIDENEEQVSNTDAGSLARRGSEDKKQKKAKKTNHGPWTRNKATAVPTNGSHFEERESPSTSAVAAADTEEAIGASMASFNTSDSTGVGVNDNFSSLARPPHPAPVPPRRPRKQRRANSSSTDESASPTLPTMPGKANVAGESSETMGVKSGRVSLSPFGPLDDEMPSIQGQSYSPLQDGEMPGPEHAGLAAFVPAVSPTSSSPSPRVSDSLDLSRVNSEAGTKEILLSESDVESEAKQTVAEQEVQREADASNQVFWVPGVVRRPRPLPPLSLSPVKELRSQESPTPVILEHQGSGHRRTASQTHSRSSSSGLPTPTSESHRRPLPAPPAIAEPRTDTNAAERATSTSASPAMAAARAQLDGKRSVKSLQKHPGHDDDGTMGNSQAGSMSSQSSSIGRPRFETASGHPLPRPLPPTPQATATRPLRSTSMPSQADAHFASKYAYPAPSSDQRLPSDVALASPTDAGAMSPQESPMVTTPKAAVRESWMSTDGPWSAEVVAANGRSAAPKGLASAQKMATLSGHRTLRRVMAQDLSFVEPNGRPRSSSAPIHPKEAAGQKVPLSTNETPAAQQLESIAGSDPVPFAETAVQASLAALAAMERSSEGTNWRSRWAHERLFGASRLEPPSIRTHGHESSMEPSISELSDLSNSRSRRRAAPYSTRREARKSGESVSSQESRSERHRRRNSKHRRRQREHGHDQEASGLATINNSSSASVVDEGYSSSASDYTSQLRRSDPKRRQQYSWSTAHSSRSQNAHSQRRLEEAQRRQKAWDDLAGVTGRKGDLETPTNSNVPPALKRPPIPSFEVSPPVGQQAEKPSPPKPSASDWDEMVVPALQKRLELEAAEEARFRLSVEGQARASSELLVASPTTPTSPGVPISPTASPARLVSPTALKSQEDSSSVRGKTVDTALSRSEHGHRTRTPHSTRSQRGRLPKDDFQGGDSSLMAVPSVGGESSALRKSSQARSKKSHQSSSKKSRRHHGASSSTSSRLKQGYGRDDIQAWQASLGMALSSGALE</sequence>
<feature type="region of interest" description="Disordered" evidence="1">
    <location>
        <begin position="1619"/>
        <end position="1760"/>
    </location>
</feature>
<evidence type="ECO:0000313" key="2">
    <source>
        <dbReference type="EMBL" id="PWN93052.1"/>
    </source>
</evidence>
<feature type="region of interest" description="Disordered" evidence="1">
    <location>
        <begin position="1"/>
        <end position="210"/>
    </location>
</feature>
<feature type="compositionally biased region" description="Polar residues" evidence="1">
    <location>
        <begin position="1506"/>
        <end position="1521"/>
    </location>
</feature>
<dbReference type="OrthoDB" id="10692557at2759"/>
<feature type="compositionally biased region" description="Polar residues" evidence="1">
    <location>
        <begin position="1657"/>
        <end position="1668"/>
    </location>
</feature>
<reference evidence="2 3" key="1">
    <citation type="journal article" date="2018" name="Mol. Biol. Evol.">
        <title>Broad Genomic Sampling Reveals a Smut Pathogenic Ancestry of the Fungal Clade Ustilaginomycotina.</title>
        <authorList>
            <person name="Kijpornyongpan T."/>
            <person name="Mondo S.J."/>
            <person name="Barry K."/>
            <person name="Sandor L."/>
            <person name="Lee J."/>
            <person name="Lipzen A."/>
            <person name="Pangilinan J."/>
            <person name="LaButti K."/>
            <person name="Hainaut M."/>
            <person name="Henrissat B."/>
            <person name="Grigoriev I.V."/>
            <person name="Spatafora J.W."/>
            <person name="Aime M.C."/>
        </authorList>
    </citation>
    <scope>NUCLEOTIDE SEQUENCE [LARGE SCALE GENOMIC DNA]</scope>
    <source>
        <strain evidence="2 3">MCA 4198</strain>
    </source>
</reference>